<organism evidence="12 13">
    <name type="scientific">Siculibacillus lacustris</name>
    <dbReference type="NCBI Taxonomy" id="1549641"/>
    <lineage>
        <taxon>Bacteria</taxon>
        <taxon>Pseudomonadati</taxon>
        <taxon>Pseudomonadota</taxon>
        <taxon>Alphaproteobacteria</taxon>
        <taxon>Hyphomicrobiales</taxon>
        <taxon>Ancalomicrobiaceae</taxon>
        <taxon>Siculibacillus</taxon>
    </lineage>
</organism>
<dbReference type="CDD" id="cd03258">
    <property type="entry name" value="ABC_MetN_methionine_transporter"/>
    <property type="match status" value="1"/>
</dbReference>
<keyword evidence="8" id="KW-1278">Translocase</keyword>
<accession>A0A4Q9VUR3</accession>
<dbReference type="InterPro" id="IPR003439">
    <property type="entry name" value="ABC_transporter-like_ATP-bd"/>
</dbReference>
<dbReference type="Proteomes" id="UP000292781">
    <property type="component" value="Unassembled WGS sequence"/>
</dbReference>
<keyword evidence="6" id="KW-0547">Nucleotide-binding</keyword>
<dbReference type="GO" id="GO:0016887">
    <property type="term" value="F:ATP hydrolysis activity"/>
    <property type="evidence" value="ECO:0007669"/>
    <property type="project" value="InterPro"/>
</dbReference>
<dbReference type="InterPro" id="IPR027417">
    <property type="entry name" value="P-loop_NTPase"/>
</dbReference>
<keyword evidence="10" id="KW-0472">Membrane</keyword>
<dbReference type="InterPro" id="IPR003593">
    <property type="entry name" value="AAA+_ATPase"/>
</dbReference>
<evidence type="ECO:0000256" key="2">
    <source>
        <dbReference type="ARBA" id="ARBA00005417"/>
    </source>
</evidence>
<evidence type="ECO:0000256" key="6">
    <source>
        <dbReference type="ARBA" id="ARBA00022741"/>
    </source>
</evidence>
<keyword evidence="7 12" id="KW-0067">ATP-binding</keyword>
<dbReference type="AlphaFoldDB" id="A0A4Q9VUR3"/>
<dbReference type="GO" id="GO:0006865">
    <property type="term" value="P:amino acid transport"/>
    <property type="evidence" value="ECO:0007669"/>
    <property type="project" value="UniProtKB-KW"/>
</dbReference>
<dbReference type="Pfam" id="PF00005">
    <property type="entry name" value="ABC_tran"/>
    <property type="match status" value="1"/>
</dbReference>
<dbReference type="InterPro" id="IPR018449">
    <property type="entry name" value="NIL_domain"/>
</dbReference>
<evidence type="ECO:0000313" key="12">
    <source>
        <dbReference type="EMBL" id="TBW39493.1"/>
    </source>
</evidence>
<dbReference type="PANTHER" id="PTHR43166">
    <property type="entry name" value="AMINO ACID IMPORT ATP-BINDING PROTEIN"/>
    <property type="match status" value="1"/>
</dbReference>
<dbReference type="FunFam" id="3.40.50.300:FF:000056">
    <property type="entry name" value="Cell division ATP-binding protein FtsE"/>
    <property type="match status" value="1"/>
</dbReference>
<dbReference type="PANTHER" id="PTHR43166:SF30">
    <property type="entry name" value="METHIONINE IMPORT ATP-BINDING PROTEIN METN"/>
    <property type="match status" value="1"/>
</dbReference>
<evidence type="ECO:0000256" key="8">
    <source>
        <dbReference type="ARBA" id="ARBA00022967"/>
    </source>
</evidence>
<reference evidence="12 13" key="1">
    <citation type="submission" date="2019-02" db="EMBL/GenBank/DDBJ databases">
        <title>Siculibacillus lacustris gen. nov., sp. nov., a new rosette-forming bacterium isolated from a freshwater crater lake (Lake St. Ana, Romania).</title>
        <authorList>
            <person name="Felfoldi T."/>
            <person name="Marton Z."/>
            <person name="Szabo A."/>
            <person name="Mentes A."/>
            <person name="Boka K."/>
            <person name="Marialigeti K."/>
            <person name="Mathe I."/>
            <person name="Koncz M."/>
            <person name="Schumann P."/>
            <person name="Toth E."/>
        </authorList>
    </citation>
    <scope>NUCLEOTIDE SEQUENCE [LARGE SCALE GENOMIC DNA]</scope>
    <source>
        <strain evidence="12 13">SA-279</strain>
    </source>
</reference>
<dbReference type="GO" id="GO:0005886">
    <property type="term" value="C:plasma membrane"/>
    <property type="evidence" value="ECO:0007669"/>
    <property type="project" value="UniProtKB-ARBA"/>
</dbReference>
<evidence type="ECO:0000256" key="4">
    <source>
        <dbReference type="ARBA" id="ARBA00022448"/>
    </source>
</evidence>
<evidence type="ECO:0000256" key="7">
    <source>
        <dbReference type="ARBA" id="ARBA00022840"/>
    </source>
</evidence>
<evidence type="ECO:0000256" key="5">
    <source>
        <dbReference type="ARBA" id="ARBA00022475"/>
    </source>
</evidence>
<dbReference type="InterPro" id="IPR045865">
    <property type="entry name" value="ACT-like_dom_sf"/>
</dbReference>
<dbReference type="Pfam" id="PF09383">
    <property type="entry name" value="NIL"/>
    <property type="match status" value="1"/>
</dbReference>
<evidence type="ECO:0000256" key="10">
    <source>
        <dbReference type="ARBA" id="ARBA00023136"/>
    </source>
</evidence>
<dbReference type="PROSITE" id="PS00211">
    <property type="entry name" value="ABC_TRANSPORTER_1"/>
    <property type="match status" value="1"/>
</dbReference>
<evidence type="ECO:0000256" key="9">
    <source>
        <dbReference type="ARBA" id="ARBA00022970"/>
    </source>
</evidence>
<dbReference type="SUPFAM" id="SSF52540">
    <property type="entry name" value="P-loop containing nucleoside triphosphate hydrolases"/>
    <property type="match status" value="1"/>
</dbReference>
<evidence type="ECO:0000259" key="11">
    <source>
        <dbReference type="PROSITE" id="PS50893"/>
    </source>
</evidence>
<keyword evidence="5" id="KW-1003">Cell membrane</keyword>
<sequence>MNAPLPSESLAAGLPLAPHPPVSEPVIRIEGLSKTFSDAAGPVLDDVSLQIARGDIYGVIGRSGAGKSTLVRCINRLERPSGGRVVVSGHETSRLEGRALRTARRDIGMIFQHFNLLSSRTVAGNVALPLEVARVPKAERGPRIAALLELVGLADKAQAYPSELSGGQKQRVGIARALATAPSVLLCDEATSALDPETTQQILALLRDINRRLGLTVVLVTHEMEVVRDIASHVAVLERGRLVEEGATFDVLAFPKSPVARSFLAGIVAHELPPEIQATLSPEPQADSDPVIRIVFTGAAANEPIVADLVGRFGLRPNILHGRIDQVAGRPLGVLTLVAGDGGDGRLAAALAHLARLGLHAEVIGHALRPALARRHGGPR</sequence>
<dbReference type="SMART" id="SM00930">
    <property type="entry name" value="NIL"/>
    <property type="match status" value="1"/>
</dbReference>
<evidence type="ECO:0000256" key="1">
    <source>
        <dbReference type="ARBA" id="ARBA00002579"/>
    </source>
</evidence>
<dbReference type="Gene3D" id="3.40.50.300">
    <property type="entry name" value="P-loop containing nucleotide triphosphate hydrolases"/>
    <property type="match status" value="1"/>
</dbReference>
<dbReference type="OrthoDB" id="9802264at2"/>
<dbReference type="InterPro" id="IPR017871">
    <property type="entry name" value="ABC_transporter-like_CS"/>
</dbReference>
<gene>
    <name evidence="12" type="ORF">EYW49_06380</name>
</gene>
<keyword evidence="4" id="KW-0813">Transport</keyword>
<dbReference type="EMBL" id="SJFN01000007">
    <property type="protein sequence ID" value="TBW39493.1"/>
    <property type="molecule type" value="Genomic_DNA"/>
</dbReference>
<keyword evidence="9" id="KW-0029">Amino-acid transport</keyword>
<dbReference type="InterPro" id="IPR050086">
    <property type="entry name" value="MetN_ABC_transporter-like"/>
</dbReference>
<name>A0A4Q9VUR3_9HYPH</name>
<dbReference type="Gene3D" id="3.30.70.260">
    <property type="match status" value="1"/>
</dbReference>
<dbReference type="RefSeq" id="WP_131307364.1">
    <property type="nucleotide sequence ID" value="NZ_SJFN01000007.1"/>
</dbReference>
<dbReference type="PROSITE" id="PS50893">
    <property type="entry name" value="ABC_TRANSPORTER_2"/>
    <property type="match status" value="1"/>
</dbReference>
<evidence type="ECO:0000256" key="3">
    <source>
        <dbReference type="ARBA" id="ARBA00020019"/>
    </source>
</evidence>
<protein>
    <recommendedName>
        <fullName evidence="3">Cell division ATP-binding protein FtsE</fullName>
    </recommendedName>
</protein>
<comment type="similarity">
    <text evidence="2">Belongs to the ABC transporter superfamily.</text>
</comment>
<comment type="caution">
    <text evidence="12">The sequence shown here is derived from an EMBL/GenBank/DDBJ whole genome shotgun (WGS) entry which is preliminary data.</text>
</comment>
<dbReference type="InterPro" id="IPR041701">
    <property type="entry name" value="MetN_ABC"/>
</dbReference>
<evidence type="ECO:0000313" key="13">
    <source>
        <dbReference type="Proteomes" id="UP000292781"/>
    </source>
</evidence>
<keyword evidence="13" id="KW-1185">Reference proteome</keyword>
<comment type="function">
    <text evidence="1">Part of the ABC transporter FtsEX involved in cellular division. Important for assembly or stability of the septal ring.</text>
</comment>
<feature type="domain" description="ABC transporter" evidence="11">
    <location>
        <begin position="27"/>
        <end position="264"/>
    </location>
</feature>
<dbReference type="SUPFAM" id="SSF55021">
    <property type="entry name" value="ACT-like"/>
    <property type="match status" value="1"/>
</dbReference>
<dbReference type="SMART" id="SM00382">
    <property type="entry name" value="AAA"/>
    <property type="match status" value="1"/>
</dbReference>
<dbReference type="GO" id="GO:0005524">
    <property type="term" value="F:ATP binding"/>
    <property type="evidence" value="ECO:0007669"/>
    <property type="project" value="UniProtKB-KW"/>
</dbReference>
<proteinExistence type="inferred from homology"/>